<evidence type="ECO:0000313" key="4">
    <source>
        <dbReference type="Proteomes" id="UP001447188"/>
    </source>
</evidence>
<dbReference type="Pfam" id="PF20210">
    <property type="entry name" value="Laa1_Sip1_HTR5"/>
    <property type="match status" value="1"/>
</dbReference>
<dbReference type="InterPro" id="IPR011989">
    <property type="entry name" value="ARM-like"/>
</dbReference>
<sequence length="1197" mass="129638">MDEPSPAPPATAVVTSAIDLFTILLPIQPPKVQESILEQIATFLASNNLQRDPGRKAAMTVNVAVALLGTLKATIGDSLPSASLGTPSVLKIIQELLQGFIIHPDPFVRNVAYEALGRLCSIGGNSFTGNMIQWLVDTIVSNREPNARAGCAVALGCIHSYVGGMAAGFHLKTIIGILMSLSNDPHPTVHFWALDGLARTIDSAGLTFSGYVTSTLGMLSQLYVAETHNDEVATVATSNLELELPTLSIIVRCIDSLIGVLGPDLQDMTKARELILTMVGQFLKEFDYTTQLEALRCLEHLSLFAASHVDMEGYVKRLQKELGSSYGELKDVAVDGLYQLMKSDAERIIDAANPGLEEQLWIALDANPDHEGIRNIVRNWLSQTGIDDAGKWVDKCQMVMTKTVERQDGRHEGEKPAAAAVPADMHDDEVASFAVAGGAPGEKEGSQPSGKEPLRWQVRTFAMNCLWELLAMSAKEMQADSEHPVEDKLVGKIADIIRMAFSASTANVVQLRLGGLKIVDQVLKMFGHTPDPDFPEATLLEQYQAQIGSALTPAFAADSSPELASEAVNVCAGFIATGIVKDVDRMGRILRLLTSALENFSNESETASIGDLRGLSSNAQVMVKMAVLRGWAELQVASKEQSYLVDVVKPHIATLAPLWLSSLREFARLRFEPDISTNAAGSTSLGGSIDTIYSALNRETLLRFYQESWLNLVDAIASLIEQDSQFVFDALDGKASSINEANGNGVGHDINYRDEPVAFFFVLFGIAFEALVGRPGGVDSLATKEQTLEILLALKKILHPSVCGHAIYQSVIFSEAMDLLDRLVLTEGLAVQSAIVDIARSLCVAHPTARSNSGSQAENLTEDIDQLFELTRLIVLVLAGLLPNLVDSKTLVRHQLSEEAVNLVKVSLDALVDAAEVFPAVIRMDLYASILHIFTTIFATGVCQSEVVPRSLPIFKRFIQIITKTGGGNDGELVVMQVRSCLNTILRVLDNAKIRGEAALPCIKNCLMASTIVITAGVNVLPPNDDQVSRLCDSILESLSDTVTMKMAIQCCRSILMVTPKTACDQEIVRYMIPRLITFAITTNEDPENAKGLVCHILASFVSTLFGDQIQIAMAIFIPTFLSRAASNPSSYHETATRLLELVAVNQVAFKNVVANLNPSQRTFMEEILLSKARMVEGAARPESNVPTIALKMNFGA</sequence>
<dbReference type="Pfam" id="PF25468">
    <property type="entry name" value="HEAT_HEATR5A"/>
    <property type="match status" value="1"/>
</dbReference>
<keyword evidence="4" id="KW-1185">Reference proteome</keyword>
<dbReference type="InterPro" id="IPR046837">
    <property type="entry name" value="Laa1/Sip1/HEATR5-like_HEAT"/>
</dbReference>
<dbReference type="EMBL" id="JBBBZM010000029">
    <property type="protein sequence ID" value="KAL0637905.1"/>
    <property type="molecule type" value="Genomic_DNA"/>
</dbReference>
<dbReference type="Proteomes" id="UP001447188">
    <property type="component" value="Unassembled WGS sequence"/>
</dbReference>
<dbReference type="InterPro" id="IPR016024">
    <property type="entry name" value="ARM-type_fold"/>
</dbReference>
<protein>
    <recommendedName>
        <fullName evidence="2">LAA1-like C-terminal TPR repeats domain-containing protein</fullName>
    </recommendedName>
</protein>
<organism evidence="3 4">
    <name type="scientific">Discina gigas</name>
    <dbReference type="NCBI Taxonomy" id="1032678"/>
    <lineage>
        <taxon>Eukaryota</taxon>
        <taxon>Fungi</taxon>
        <taxon>Dikarya</taxon>
        <taxon>Ascomycota</taxon>
        <taxon>Pezizomycotina</taxon>
        <taxon>Pezizomycetes</taxon>
        <taxon>Pezizales</taxon>
        <taxon>Discinaceae</taxon>
        <taxon>Discina</taxon>
    </lineage>
</organism>
<dbReference type="InterPro" id="IPR057981">
    <property type="entry name" value="TPR_LAA1-like_C"/>
</dbReference>
<dbReference type="Gene3D" id="1.25.10.10">
    <property type="entry name" value="Leucine-rich Repeat Variant"/>
    <property type="match status" value="1"/>
</dbReference>
<feature type="domain" description="LAA1-like C-terminal TPR repeats" evidence="2">
    <location>
        <begin position="1024"/>
        <end position="1173"/>
    </location>
</feature>
<dbReference type="PANTHER" id="PTHR21663">
    <property type="entry name" value="HYPOTHETICAL HEAT DOMAIN-CONTAINING"/>
    <property type="match status" value="1"/>
</dbReference>
<comment type="similarity">
    <text evidence="1">Belongs to the HEATR5 family.</text>
</comment>
<dbReference type="Pfam" id="PF25808">
    <property type="entry name" value="TPR_LAA1_C"/>
    <property type="match status" value="1"/>
</dbReference>
<comment type="caution">
    <text evidence="3">The sequence shown here is derived from an EMBL/GenBank/DDBJ whole genome shotgun (WGS) entry which is preliminary data.</text>
</comment>
<dbReference type="InterPro" id="IPR040108">
    <property type="entry name" value="Laa1/Sip1/HEATR5"/>
</dbReference>
<gene>
    <name evidence="3" type="ORF">Q9L58_003131</name>
</gene>
<dbReference type="PANTHER" id="PTHR21663:SF0">
    <property type="entry name" value="HEAT REPEAT-CONTAINING PROTEIN 5B"/>
    <property type="match status" value="1"/>
</dbReference>
<proteinExistence type="inferred from homology"/>
<evidence type="ECO:0000313" key="3">
    <source>
        <dbReference type="EMBL" id="KAL0637905.1"/>
    </source>
</evidence>
<evidence type="ECO:0000259" key="2">
    <source>
        <dbReference type="Pfam" id="PF25808"/>
    </source>
</evidence>
<dbReference type="SUPFAM" id="SSF48371">
    <property type="entry name" value="ARM repeat"/>
    <property type="match status" value="2"/>
</dbReference>
<reference evidence="3 4" key="1">
    <citation type="submission" date="2024-02" db="EMBL/GenBank/DDBJ databases">
        <title>Discinaceae phylogenomics.</title>
        <authorList>
            <person name="Dirks A.C."/>
            <person name="James T.Y."/>
        </authorList>
    </citation>
    <scope>NUCLEOTIDE SEQUENCE [LARGE SCALE GENOMIC DNA]</scope>
    <source>
        <strain evidence="3 4">ACD0624</strain>
    </source>
</reference>
<name>A0ABR3GPR9_9PEZI</name>
<evidence type="ECO:0000256" key="1">
    <source>
        <dbReference type="ARBA" id="ARBA00008304"/>
    </source>
</evidence>
<accession>A0ABR3GPR9</accession>